<evidence type="ECO:0000313" key="1">
    <source>
        <dbReference type="EMBL" id="GGU48262.1"/>
    </source>
</evidence>
<proteinExistence type="predicted"/>
<reference evidence="2" key="1">
    <citation type="journal article" date="2019" name="Int. J. Syst. Evol. Microbiol.">
        <title>The Global Catalogue of Microorganisms (GCM) 10K type strain sequencing project: providing services to taxonomists for standard genome sequencing and annotation.</title>
        <authorList>
            <consortium name="The Broad Institute Genomics Platform"/>
            <consortium name="The Broad Institute Genome Sequencing Center for Infectious Disease"/>
            <person name="Wu L."/>
            <person name="Ma J."/>
        </authorList>
    </citation>
    <scope>NUCLEOTIDE SEQUENCE [LARGE SCALE GENOMIC DNA]</scope>
    <source>
        <strain evidence="2">JCM 3399</strain>
    </source>
</reference>
<comment type="caution">
    <text evidence="1">The sequence shown here is derived from an EMBL/GenBank/DDBJ whole genome shotgun (WGS) entry which is preliminary data.</text>
</comment>
<gene>
    <name evidence="1" type="ORF">GCM10010211_10590</name>
</gene>
<dbReference type="Proteomes" id="UP000654471">
    <property type="component" value="Unassembled WGS sequence"/>
</dbReference>
<protein>
    <recommendedName>
        <fullName evidence="3">Restriction endonuclease</fullName>
    </recommendedName>
</protein>
<sequence length="132" mass="14330">MSILYDPDGHLDAAIGLPLDRTTHLRLAHAIISAAADGSPGLADRDYEQIALQLTGHARLVAREVRGHCDRLPSHADPRVLAELVLDEVDRRLALPLLGTVRCAASRARLVRALYERLDRLESAIASPTSVS</sequence>
<evidence type="ECO:0008006" key="3">
    <source>
        <dbReference type="Google" id="ProtNLM"/>
    </source>
</evidence>
<accession>A0ABQ2UQ41</accession>
<keyword evidence="2" id="KW-1185">Reference proteome</keyword>
<dbReference type="RefSeq" id="WP_189296794.1">
    <property type="nucleotide sequence ID" value="NZ_BMRP01000002.1"/>
</dbReference>
<evidence type="ECO:0000313" key="2">
    <source>
        <dbReference type="Proteomes" id="UP000654471"/>
    </source>
</evidence>
<name>A0ABQ2UQ41_9ACTN</name>
<dbReference type="EMBL" id="BMRP01000002">
    <property type="protein sequence ID" value="GGU48262.1"/>
    <property type="molecule type" value="Genomic_DNA"/>
</dbReference>
<organism evidence="1 2">
    <name type="scientific">Streptomyces albospinus</name>
    <dbReference type="NCBI Taxonomy" id="285515"/>
    <lineage>
        <taxon>Bacteria</taxon>
        <taxon>Bacillati</taxon>
        <taxon>Actinomycetota</taxon>
        <taxon>Actinomycetes</taxon>
        <taxon>Kitasatosporales</taxon>
        <taxon>Streptomycetaceae</taxon>
        <taxon>Streptomyces</taxon>
    </lineage>
</organism>